<dbReference type="GO" id="GO:0006508">
    <property type="term" value="P:proteolysis"/>
    <property type="evidence" value="ECO:0007669"/>
    <property type="project" value="UniProtKB-KW"/>
</dbReference>
<evidence type="ECO:0000256" key="1">
    <source>
        <dbReference type="ARBA" id="ARBA00009431"/>
    </source>
</evidence>
<dbReference type="PANTHER" id="PTHR11802:SF3">
    <property type="entry name" value="RETINOID-INDUCIBLE SERINE CARBOXYPEPTIDASE"/>
    <property type="match status" value="1"/>
</dbReference>
<dbReference type="PANTHER" id="PTHR11802">
    <property type="entry name" value="SERINE PROTEASE FAMILY S10 SERINE CARBOXYPEPTIDASE"/>
    <property type="match status" value="1"/>
</dbReference>
<reference evidence="8" key="1">
    <citation type="submission" date="2020-10" db="EMBL/GenBank/DDBJ databases">
        <authorList>
            <person name="Han B."/>
            <person name="Lu T."/>
            <person name="Zhao Q."/>
            <person name="Huang X."/>
            <person name="Zhao Y."/>
        </authorList>
    </citation>
    <scope>NUCLEOTIDE SEQUENCE</scope>
</reference>
<protein>
    <recommendedName>
        <fullName evidence="7">Carboxypeptidase</fullName>
        <ecNumber evidence="7">3.4.16.-</ecNumber>
    </recommendedName>
</protein>
<keyword evidence="4" id="KW-0732">Signal</keyword>
<dbReference type="EMBL" id="CAJGYO010000002">
    <property type="protein sequence ID" value="CAD6211424.1"/>
    <property type="molecule type" value="Genomic_DNA"/>
</dbReference>
<keyword evidence="9" id="KW-1185">Reference proteome</keyword>
<dbReference type="PROSITE" id="PS00131">
    <property type="entry name" value="CARBOXYPEPT_SER_SER"/>
    <property type="match status" value="1"/>
</dbReference>
<keyword evidence="3 7" id="KW-0645">Protease</keyword>
<dbReference type="InterPro" id="IPR018202">
    <property type="entry name" value="Ser_caboxypep_ser_AS"/>
</dbReference>
<sequence>MDRSFSLPALLSPLVGIGLSSLRSGSAATATTGTPDGSELWGYVEVRPKAHLFWWYYKSPQRTSTPTKPWPTILWLQGGPGASGVELGNFQEIGPLDVNLQPRNSTWLQKADLIFVDNPVGVGYSYVENSSLLVTTERQQAADMTTVLKALVKEVPTLQSSQLFLVAESYGGKYAATLGVSVARAVRAGELNITLGGVALGDSFISPEDFTLSYTPLLLSVSRLDDNAADEANKMAETVKEQIAVGNFSDAADSWNGLVGYFIPSRSGFVDMYNFLLDDGMDLLAADTPAGSSPNNVLALKYSTYLGSRDSNGSNTIGGIMNGVIKEKLKIIPKDLKWHELNRAVYSALGNDMMKPRIDEVDELLSYGVNVTVYNGQLDIICSTIGAETWVQRLKWDGLKTFLCLPRKSLYCEPSKGTKAFVRSYKNLHFYWILGAGHFVPVEQPCIALSMIDNMTQ</sequence>
<accession>A0A811MRV8</accession>
<keyword evidence="6" id="KW-0325">Glycoprotein</keyword>
<dbReference type="EC" id="3.4.16.-" evidence="7"/>
<dbReference type="FunFam" id="3.40.50.1820:FF:000123">
    <property type="entry name" value="Carboxypeptidase"/>
    <property type="match status" value="1"/>
</dbReference>
<dbReference type="GO" id="GO:0004185">
    <property type="term" value="F:serine-type carboxypeptidase activity"/>
    <property type="evidence" value="ECO:0007669"/>
    <property type="project" value="UniProtKB-UniRule"/>
</dbReference>
<dbReference type="InterPro" id="IPR029058">
    <property type="entry name" value="AB_hydrolase_fold"/>
</dbReference>
<dbReference type="OrthoDB" id="443318at2759"/>
<evidence type="ECO:0000313" key="9">
    <source>
        <dbReference type="Proteomes" id="UP000604825"/>
    </source>
</evidence>
<evidence type="ECO:0000256" key="2">
    <source>
        <dbReference type="ARBA" id="ARBA00022645"/>
    </source>
</evidence>
<proteinExistence type="inferred from homology"/>
<dbReference type="SUPFAM" id="SSF53474">
    <property type="entry name" value="alpha/beta-Hydrolases"/>
    <property type="match status" value="1"/>
</dbReference>
<name>A0A811MRV8_9POAL</name>
<dbReference type="AlphaFoldDB" id="A0A811MRV8"/>
<dbReference type="PRINTS" id="PR00724">
    <property type="entry name" value="CRBOXYPTASEC"/>
</dbReference>
<evidence type="ECO:0000256" key="3">
    <source>
        <dbReference type="ARBA" id="ARBA00022670"/>
    </source>
</evidence>
<evidence type="ECO:0000313" key="8">
    <source>
        <dbReference type="EMBL" id="CAD6211424.1"/>
    </source>
</evidence>
<evidence type="ECO:0000256" key="5">
    <source>
        <dbReference type="ARBA" id="ARBA00022801"/>
    </source>
</evidence>
<dbReference type="Pfam" id="PF00450">
    <property type="entry name" value="Peptidase_S10"/>
    <property type="match status" value="1"/>
</dbReference>
<gene>
    <name evidence="8" type="ORF">NCGR_LOCUS7395</name>
</gene>
<dbReference type="Gene3D" id="3.40.50.1820">
    <property type="entry name" value="alpha/beta hydrolase"/>
    <property type="match status" value="1"/>
</dbReference>
<comment type="similarity">
    <text evidence="1 7">Belongs to the peptidase S10 family.</text>
</comment>
<evidence type="ECO:0000256" key="6">
    <source>
        <dbReference type="ARBA" id="ARBA00023180"/>
    </source>
</evidence>
<comment type="caution">
    <text evidence="8">The sequence shown here is derived from an EMBL/GenBank/DDBJ whole genome shotgun (WGS) entry which is preliminary data.</text>
</comment>
<keyword evidence="5 7" id="KW-0378">Hydrolase</keyword>
<dbReference type="InterPro" id="IPR001563">
    <property type="entry name" value="Peptidase_S10"/>
</dbReference>
<dbReference type="Proteomes" id="UP000604825">
    <property type="component" value="Unassembled WGS sequence"/>
</dbReference>
<keyword evidence="2 7" id="KW-0121">Carboxypeptidase</keyword>
<organism evidence="8 9">
    <name type="scientific">Miscanthus lutarioriparius</name>
    <dbReference type="NCBI Taxonomy" id="422564"/>
    <lineage>
        <taxon>Eukaryota</taxon>
        <taxon>Viridiplantae</taxon>
        <taxon>Streptophyta</taxon>
        <taxon>Embryophyta</taxon>
        <taxon>Tracheophyta</taxon>
        <taxon>Spermatophyta</taxon>
        <taxon>Magnoliopsida</taxon>
        <taxon>Liliopsida</taxon>
        <taxon>Poales</taxon>
        <taxon>Poaceae</taxon>
        <taxon>PACMAD clade</taxon>
        <taxon>Panicoideae</taxon>
        <taxon>Andropogonodae</taxon>
        <taxon>Andropogoneae</taxon>
        <taxon>Saccharinae</taxon>
        <taxon>Miscanthus</taxon>
    </lineage>
</organism>
<evidence type="ECO:0000256" key="4">
    <source>
        <dbReference type="ARBA" id="ARBA00022729"/>
    </source>
</evidence>
<evidence type="ECO:0000256" key="7">
    <source>
        <dbReference type="RuleBase" id="RU361156"/>
    </source>
</evidence>